<evidence type="ECO:0000313" key="1">
    <source>
        <dbReference type="EMBL" id="MDN3705668.1"/>
    </source>
</evidence>
<dbReference type="EMBL" id="JAUFQU010000001">
    <property type="protein sequence ID" value="MDN3705668.1"/>
    <property type="molecule type" value="Genomic_DNA"/>
</dbReference>
<comment type="caution">
    <text evidence="1">The sequence shown here is derived from an EMBL/GenBank/DDBJ whole genome shotgun (WGS) entry which is preliminary data.</text>
</comment>
<reference evidence="1" key="1">
    <citation type="journal article" date="2014" name="Int. J. Syst. Evol. Microbiol.">
        <title>Complete genome of a new Firmicutes species belonging to the dominant human colonic microbiota ('Ruminococcus bicirculans') reveals two chromosomes and a selective capacity to utilize plant glucans.</title>
        <authorList>
            <consortium name="NISC Comparative Sequencing Program"/>
            <person name="Wegmann U."/>
            <person name="Louis P."/>
            <person name="Goesmann A."/>
            <person name="Henrissat B."/>
            <person name="Duncan S.H."/>
            <person name="Flint H.J."/>
        </authorList>
    </citation>
    <scope>NUCLEOTIDE SEQUENCE</scope>
    <source>
        <strain evidence="1">CECT 7184</strain>
    </source>
</reference>
<accession>A0ABT8CPU0</accession>
<gene>
    <name evidence="1" type="ORF">QW060_00795</name>
    <name evidence="2" type="ORF">QW060_23385</name>
</gene>
<organism evidence="1 3">
    <name type="scientific">Paenimyroides ceti</name>
    <dbReference type="NCBI Taxonomy" id="395087"/>
    <lineage>
        <taxon>Bacteria</taxon>
        <taxon>Pseudomonadati</taxon>
        <taxon>Bacteroidota</taxon>
        <taxon>Flavobacteriia</taxon>
        <taxon>Flavobacteriales</taxon>
        <taxon>Flavobacteriaceae</taxon>
        <taxon>Paenimyroides</taxon>
    </lineage>
</organism>
<sequence length="101" mass="11776">MIQRINILLLIIFINFLAYPTVAYCADMDICYSGMNLNEEEENHIKKNNTVSEEEVHYLNAYHFYNVTNYDYGSGKFDKNLNLSMKDPIVQKIPLPPPEQV</sequence>
<evidence type="ECO:0000313" key="2">
    <source>
        <dbReference type="EMBL" id="MDN3709872.1"/>
    </source>
</evidence>
<dbReference type="RefSeq" id="WP_290361827.1">
    <property type="nucleotide sequence ID" value="NZ_JAUFQU010000001.1"/>
</dbReference>
<dbReference type="Proteomes" id="UP001242368">
    <property type="component" value="Unassembled WGS sequence"/>
</dbReference>
<protein>
    <submittedName>
        <fullName evidence="1">Uncharacterized protein</fullName>
    </submittedName>
</protein>
<dbReference type="EMBL" id="JAUFQU010000064">
    <property type="protein sequence ID" value="MDN3709872.1"/>
    <property type="molecule type" value="Genomic_DNA"/>
</dbReference>
<proteinExistence type="predicted"/>
<name>A0ABT8CPU0_9FLAO</name>
<reference evidence="1" key="3">
    <citation type="submission" date="2023-06" db="EMBL/GenBank/DDBJ databases">
        <authorList>
            <person name="Lucena T."/>
            <person name="Sun Q."/>
        </authorList>
    </citation>
    <scope>NUCLEOTIDE SEQUENCE</scope>
    <source>
        <strain evidence="1">CECT 7184</strain>
    </source>
</reference>
<keyword evidence="3" id="KW-1185">Reference proteome</keyword>
<evidence type="ECO:0000313" key="3">
    <source>
        <dbReference type="Proteomes" id="UP001242368"/>
    </source>
</evidence>
<reference evidence="3" key="2">
    <citation type="journal article" date="2019" name="Int. J. Syst. Evol. Microbiol.">
        <title>The Global Catalogue of Microorganisms (GCM) 10K type strain sequencing project: providing services to taxonomists for standard genome sequencing and annotation.</title>
        <authorList>
            <consortium name="The Broad Institute Genomics Platform"/>
            <consortium name="The Broad Institute Genome Sequencing Center for Infectious Disease"/>
            <person name="Wu L."/>
            <person name="Ma J."/>
        </authorList>
    </citation>
    <scope>NUCLEOTIDE SEQUENCE [LARGE SCALE GENOMIC DNA]</scope>
    <source>
        <strain evidence="3">CECT 7184</strain>
    </source>
</reference>